<accession>A0A1J4RRD4</accession>
<dbReference type="STRING" id="1805034.AUJ59_01205"/>
<reference evidence="1 2" key="1">
    <citation type="journal article" date="2016" name="Environ. Microbiol.">
        <title>Genomic resolution of a cold subsurface aquifer community provides metabolic insights for novel microbes adapted to high CO concentrations.</title>
        <authorList>
            <person name="Probst A.J."/>
            <person name="Castelle C.J."/>
            <person name="Singh A."/>
            <person name="Brown C.T."/>
            <person name="Anantharaman K."/>
            <person name="Sharon I."/>
            <person name="Hug L.A."/>
            <person name="Burstein D."/>
            <person name="Emerson J.B."/>
            <person name="Thomas B.C."/>
            <person name="Banfield J.F."/>
        </authorList>
    </citation>
    <scope>NUCLEOTIDE SEQUENCE [LARGE SCALE GENOMIC DNA]</scope>
    <source>
        <strain evidence="1">CG1_02_47_37</strain>
    </source>
</reference>
<comment type="caution">
    <text evidence="1">The sequence shown here is derived from an EMBL/GenBank/DDBJ whole genome shotgun (WGS) entry which is preliminary data.</text>
</comment>
<protein>
    <submittedName>
        <fullName evidence="1">Uncharacterized protein</fullName>
    </submittedName>
</protein>
<evidence type="ECO:0000313" key="2">
    <source>
        <dbReference type="Proteomes" id="UP000183144"/>
    </source>
</evidence>
<gene>
    <name evidence="1" type="ORF">AUJ59_01205</name>
</gene>
<name>A0A1J4RRD4_9BACT</name>
<dbReference type="EMBL" id="MNUI01000023">
    <property type="protein sequence ID" value="OIN89592.1"/>
    <property type="molecule type" value="Genomic_DNA"/>
</dbReference>
<organism evidence="1 2">
    <name type="scientific">Candidatus Beckwithbacteria bacterium CG1_02_47_37</name>
    <dbReference type="NCBI Taxonomy" id="1805034"/>
    <lineage>
        <taxon>Bacteria</taxon>
        <taxon>Candidatus Beckwithiibacteriota</taxon>
    </lineage>
</organism>
<sequence>MVKISDEEIRKMVIARLEITPSKRKIIIGGAGAFTKKELIEKIKQHDPIGQKIIEVHLNYLRSFKKQQFWG</sequence>
<dbReference type="AlphaFoldDB" id="A0A1J4RRD4"/>
<evidence type="ECO:0000313" key="1">
    <source>
        <dbReference type="EMBL" id="OIN89592.1"/>
    </source>
</evidence>
<proteinExistence type="predicted"/>
<dbReference type="Proteomes" id="UP000183144">
    <property type="component" value="Unassembled WGS sequence"/>
</dbReference>